<evidence type="ECO:0000313" key="5">
    <source>
        <dbReference type="Proteomes" id="UP000199323"/>
    </source>
</evidence>
<dbReference type="Pfam" id="PF00106">
    <property type="entry name" value="adh_short"/>
    <property type="match status" value="1"/>
</dbReference>
<dbReference type="STRING" id="380248.SAMN05216251_113164"/>
<dbReference type="InterPro" id="IPR002347">
    <property type="entry name" value="SDR_fam"/>
</dbReference>
<dbReference type="Gene3D" id="3.40.50.720">
    <property type="entry name" value="NAD(P)-binding Rossmann-like Domain"/>
    <property type="match status" value="1"/>
</dbReference>
<evidence type="ECO:0000313" key="4">
    <source>
        <dbReference type="EMBL" id="SFF41176.1"/>
    </source>
</evidence>
<dbReference type="GO" id="GO:0016491">
    <property type="term" value="F:oxidoreductase activity"/>
    <property type="evidence" value="ECO:0007669"/>
    <property type="project" value="UniProtKB-KW"/>
</dbReference>
<dbReference type="FunFam" id="3.40.50.720:FF:000084">
    <property type="entry name" value="Short-chain dehydrogenase reductase"/>
    <property type="match status" value="1"/>
</dbReference>
<dbReference type="RefSeq" id="WP_093715456.1">
    <property type="nucleotide sequence ID" value="NZ_FONG01000013.1"/>
</dbReference>
<dbReference type="OrthoDB" id="8959163at2"/>
<name>A0A1I2IK05_9ACTN</name>
<dbReference type="PROSITE" id="PS00061">
    <property type="entry name" value="ADH_SHORT"/>
    <property type="match status" value="1"/>
</dbReference>
<dbReference type="Proteomes" id="UP000199323">
    <property type="component" value="Unassembled WGS sequence"/>
</dbReference>
<dbReference type="SUPFAM" id="SSF51735">
    <property type="entry name" value="NAD(P)-binding Rossmann-fold domains"/>
    <property type="match status" value="1"/>
</dbReference>
<dbReference type="PRINTS" id="PR00081">
    <property type="entry name" value="GDHRDH"/>
</dbReference>
<dbReference type="InterPro" id="IPR020904">
    <property type="entry name" value="Sc_DH/Rdtase_CS"/>
</dbReference>
<keyword evidence="2" id="KW-0560">Oxidoreductase</keyword>
<dbReference type="EMBL" id="FONG01000013">
    <property type="protein sequence ID" value="SFF41176.1"/>
    <property type="molecule type" value="Genomic_DNA"/>
</dbReference>
<dbReference type="AlphaFoldDB" id="A0A1I2IK05"/>
<evidence type="ECO:0000256" key="1">
    <source>
        <dbReference type="ARBA" id="ARBA00006484"/>
    </source>
</evidence>
<dbReference type="PRINTS" id="PR00080">
    <property type="entry name" value="SDRFAMILY"/>
</dbReference>
<evidence type="ECO:0000256" key="2">
    <source>
        <dbReference type="ARBA" id="ARBA00023002"/>
    </source>
</evidence>
<organism evidence="4 5">
    <name type="scientific">Actinacidiphila alni</name>
    <dbReference type="NCBI Taxonomy" id="380248"/>
    <lineage>
        <taxon>Bacteria</taxon>
        <taxon>Bacillati</taxon>
        <taxon>Actinomycetota</taxon>
        <taxon>Actinomycetes</taxon>
        <taxon>Kitasatosporales</taxon>
        <taxon>Streptomycetaceae</taxon>
        <taxon>Actinacidiphila</taxon>
    </lineage>
</organism>
<comment type="similarity">
    <text evidence="1 3">Belongs to the short-chain dehydrogenases/reductases (SDR) family.</text>
</comment>
<dbReference type="InterPro" id="IPR036291">
    <property type="entry name" value="NAD(P)-bd_dom_sf"/>
</dbReference>
<keyword evidence="5" id="KW-1185">Reference proteome</keyword>
<evidence type="ECO:0000256" key="3">
    <source>
        <dbReference type="RuleBase" id="RU000363"/>
    </source>
</evidence>
<reference evidence="4 5" key="1">
    <citation type="submission" date="2016-10" db="EMBL/GenBank/DDBJ databases">
        <authorList>
            <person name="de Groot N.N."/>
        </authorList>
    </citation>
    <scope>NUCLEOTIDE SEQUENCE [LARGE SCALE GENOMIC DNA]</scope>
    <source>
        <strain evidence="4 5">CGMCC 4.3510</strain>
    </source>
</reference>
<proteinExistence type="inferred from homology"/>
<sequence>MTGTAGELGGRTALVTGASKGIGLAVARALAAAGADVVAGSRTTTPELDALVKGGGAGGSGRVRWVEVDLAAAGGPERLVAAAGERIDILVNNVGSAPARPGGFASVTDEDWRRTIELNLLVPVAVTRAVLPGMLAAGGGSIVTVASVNALLPDPLVIDYSAAKAALVNFCKALSKEVGGRGVRINTISPGPVETDLWLGGGGVADTVSANAGLTPQDVVAEAKATIVSGRFSRPDEVADLAVFLAGDRAANILGSDFTVDGGLIPTW</sequence>
<dbReference type="InterPro" id="IPR050259">
    <property type="entry name" value="SDR"/>
</dbReference>
<gene>
    <name evidence="4" type="ORF">SAMN05216251_113164</name>
</gene>
<dbReference type="GO" id="GO:0032787">
    <property type="term" value="P:monocarboxylic acid metabolic process"/>
    <property type="evidence" value="ECO:0007669"/>
    <property type="project" value="UniProtKB-ARBA"/>
</dbReference>
<dbReference type="PANTHER" id="PTHR42879">
    <property type="entry name" value="3-OXOACYL-(ACYL-CARRIER-PROTEIN) REDUCTASE"/>
    <property type="match status" value="1"/>
</dbReference>
<protein>
    <submittedName>
        <fullName evidence="4">Short-chain dehydrogenase</fullName>
    </submittedName>
</protein>
<accession>A0A1I2IK05</accession>